<keyword evidence="3" id="KW-1185">Reference proteome</keyword>
<feature type="compositionally biased region" description="Polar residues" evidence="1">
    <location>
        <begin position="103"/>
        <end position="113"/>
    </location>
</feature>
<evidence type="ECO:0000313" key="2">
    <source>
        <dbReference type="EMBL" id="GBN81348.1"/>
    </source>
</evidence>
<sequence>MGKILGIQPLADQAVGKDATASNSLSPCQLFLSGNVVSWSMVLVRAVPGAAFVLYNLILAKEHSYRQFLTIKIELQKEKTKALVSHLSQKNPPFTHTRKCKSAPSSRGQSNKKITGGVRPRLKRYPVQWPQGGCNGMAALILERHINVWKDPKEVDRTQYSSTDGL</sequence>
<feature type="region of interest" description="Disordered" evidence="1">
    <location>
        <begin position="94"/>
        <end position="116"/>
    </location>
</feature>
<name>A0A4Y2RZQ7_ARAVE</name>
<dbReference type="EMBL" id="BGPR01019231">
    <property type="protein sequence ID" value="GBN81348.1"/>
    <property type="molecule type" value="Genomic_DNA"/>
</dbReference>
<dbReference type="Proteomes" id="UP000499080">
    <property type="component" value="Unassembled WGS sequence"/>
</dbReference>
<dbReference type="AlphaFoldDB" id="A0A4Y2RZQ7"/>
<gene>
    <name evidence="2" type="ORF">AVEN_216014_1</name>
</gene>
<accession>A0A4Y2RZQ7</accession>
<evidence type="ECO:0000313" key="3">
    <source>
        <dbReference type="Proteomes" id="UP000499080"/>
    </source>
</evidence>
<protein>
    <submittedName>
        <fullName evidence="2">Uncharacterized protein</fullName>
    </submittedName>
</protein>
<organism evidence="2 3">
    <name type="scientific">Araneus ventricosus</name>
    <name type="common">Orbweaver spider</name>
    <name type="synonym">Epeira ventricosa</name>
    <dbReference type="NCBI Taxonomy" id="182803"/>
    <lineage>
        <taxon>Eukaryota</taxon>
        <taxon>Metazoa</taxon>
        <taxon>Ecdysozoa</taxon>
        <taxon>Arthropoda</taxon>
        <taxon>Chelicerata</taxon>
        <taxon>Arachnida</taxon>
        <taxon>Araneae</taxon>
        <taxon>Araneomorphae</taxon>
        <taxon>Entelegynae</taxon>
        <taxon>Araneoidea</taxon>
        <taxon>Araneidae</taxon>
        <taxon>Araneus</taxon>
    </lineage>
</organism>
<reference evidence="2 3" key="1">
    <citation type="journal article" date="2019" name="Sci. Rep.">
        <title>Orb-weaving spider Araneus ventricosus genome elucidates the spidroin gene catalogue.</title>
        <authorList>
            <person name="Kono N."/>
            <person name="Nakamura H."/>
            <person name="Ohtoshi R."/>
            <person name="Moran D.A.P."/>
            <person name="Shinohara A."/>
            <person name="Yoshida Y."/>
            <person name="Fujiwara M."/>
            <person name="Mori M."/>
            <person name="Tomita M."/>
            <person name="Arakawa K."/>
        </authorList>
    </citation>
    <scope>NUCLEOTIDE SEQUENCE [LARGE SCALE GENOMIC DNA]</scope>
</reference>
<proteinExistence type="predicted"/>
<evidence type="ECO:0000256" key="1">
    <source>
        <dbReference type="SAM" id="MobiDB-lite"/>
    </source>
</evidence>
<comment type="caution">
    <text evidence="2">The sequence shown here is derived from an EMBL/GenBank/DDBJ whole genome shotgun (WGS) entry which is preliminary data.</text>
</comment>